<keyword evidence="4" id="KW-1185">Reference proteome</keyword>
<dbReference type="EMBL" id="JARPYT010000030">
    <property type="protein sequence ID" value="MDT2638400.1"/>
    <property type="molecule type" value="Genomic_DNA"/>
</dbReference>
<comment type="caution">
    <text evidence="2">The sequence shown here is derived from an EMBL/GenBank/DDBJ whole genome shotgun (WGS) entry which is preliminary data.</text>
</comment>
<reference evidence="2 4" key="1">
    <citation type="submission" date="2023-03" db="EMBL/GenBank/DDBJ databases">
        <authorList>
            <person name="Shen W."/>
            <person name="Cai J."/>
        </authorList>
    </citation>
    <scope>NUCLEOTIDE SEQUENCE</scope>
    <source>
        <strain evidence="2">P55-2</strain>
        <strain evidence="1 4">P72-2</strain>
    </source>
</reference>
<evidence type="ECO:0000313" key="2">
    <source>
        <dbReference type="EMBL" id="MDT2638400.1"/>
    </source>
</evidence>
<dbReference type="AlphaFoldDB" id="A0AAP5NMT6"/>
<evidence type="ECO:0000313" key="3">
    <source>
        <dbReference type="Proteomes" id="UP001245561"/>
    </source>
</evidence>
<dbReference type="Proteomes" id="UP001256547">
    <property type="component" value="Unassembled WGS sequence"/>
</dbReference>
<protein>
    <submittedName>
        <fullName evidence="2">Uncharacterized protein</fullName>
    </submittedName>
</protein>
<dbReference type="Proteomes" id="UP001245561">
    <property type="component" value="Unassembled WGS sequence"/>
</dbReference>
<organism evidence="2 3">
    <name type="scientific">Enterococcus dongliensis</name>
    <dbReference type="NCBI Taxonomy" id="2559925"/>
    <lineage>
        <taxon>Bacteria</taxon>
        <taxon>Bacillati</taxon>
        <taxon>Bacillota</taxon>
        <taxon>Bacilli</taxon>
        <taxon>Lactobacillales</taxon>
        <taxon>Enterococcaceae</taxon>
        <taxon>Enterococcus</taxon>
    </lineage>
</organism>
<evidence type="ECO:0000313" key="4">
    <source>
        <dbReference type="Proteomes" id="UP001256547"/>
    </source>
</evidence>
<proteinExistence type="predicted"/>
<dbReference type="EMBL" id="JARPYR010000029">
    <property type="protein sequence ID" value="MDT2597706.1"/>
    <property type="molecule type" value="Genomic_DNA"/>
</dbReference>
<sequence length="361" mass="43365">MDNYLEVYEHWYPRSYGLDDYPTECHVTYSGTERRMIFEKLTDTQQAFVNQQRKYEIRSLFLQQHYLQTSDWEFVALNIDDEYERGVHSQLKCACGRPLKYQFVIKSKSQRQEIRLGIQHFKDHLGISQQVAEEIKKGVAHVDLALDELLWLTEKELSFPEDLWQRYVFAYYRNNTLRRSLALNHTLAKRVVQFRHAQMPLFIGDYLSIVSEINQIDREVFERQEKNFLADKNIFEAYLADFQQDIQAPIYLERQFWKHKLTDFIQLEHYGAETAEEAKIRYFDELLSFLLSLKNGTQAIRKIRSFRRYHQTKYGNEELAIFIIEKYQHYQFTQNFFLAIPKVYRVGIKKAIQRKQKKGSG</sequence>
<dbReference type="RefSeq" id="WP_311800682.1">
    <property type="nucleotide sequence ID" value="NZ_JARPYR010000029.1"/>
</dbReference>
<evidence type="ECO:0000313" key="1">
    <source>
        <dbReference type="EMBL" id="MDT2597706.1"/>
    </source>
</evidence>
<accession>A0AAP5NMT6</accession>
<gene>
    <name evidence="2" type="ORF">P7D36_13010</name>
    <name evidence="1" type="ORF">P7D39_11925</name>
</gene>
<name>A0AAP5NMT6_9ENTE</name>